<dbReference type="EMBL" id="JARJLG010000081">
    <property type="protein sequence ID" value="KAJ7750700.1"/>
    <property type="molecule type" value="Genomic_DNA"/>
</dbReference>
<sequence>MFELEVVGAILTLDIIKATLQLSNVNVFTNCLPAITALSVPRPQPGQHLLSTFHSLLSHVGISSNEVVDTRTKEAALGISSSLTIPIPSFSKPLPLSRVAVVVAGAKLLCARWFKERKSSTRYMCLSLFNITTPGKTIERMYKGLSCLQCSVLMQMRTAHIGLNAYLHRFCLAPSPECPLHLVPETVSHFLLMCPRYCWQRLPLICADMSCNSALV</sequence>
<evidence type="ECO:0000313" key="2">
    <source>
        <dbReference type="Proteomes" id="UP001215280"/>
    </source>
</evidence>
<proteinExistence type="predicted"/>
<accession>A0AAD7N8V7</accession>
<dbReference type="AlphaFoldDB" id="A0AAD7N8V7"/>
<reference evidence="1" key="1">
    <citation type="submission" date="2023-03" db="EMBL/GenBank/DDBJ databases">
        <title>Massive genome expansion in bonnet fungi (Mycena s.s.) driven by repeated elements and novel gene families across ecological guilds.</title>
        <authorList>
            <consortium name="Lawrence Berkeley National Laboratory"/>
            <person name="Harder C.B."/>
            <person name="Miyauchi S."/>
            <person name="Viragh M."/>
            <person name="Kuo A."/>
            <person name="Thoen E."/>
            <person name="Andreopoulos B."/>
            <person name="Lu D."/>
            <person name="Skrede I."/>
            <person name="Drula E."/>
            <person name="Henrissat B."/>
            <person name="Morin E."/>
            <person name="Kohler A."/>
            <person name="Barry K."/>
            <person name="LaButti K."/>
            <person name="Morin E."/>
            <person name="Salamov A."/>
            <person name="Lipzen A."/>
            <person name="Mereny Z."/>
            <person name="Hegedus B."/>
            <person name="Baldrian P."/>
            <person name="Stursova M."/>
            <person name="Weitz H."/>
            <person name="Taylor A."/>
            <person name="Grigoriev I.V."/>
            <person name="Nagy L.G."/>
            <person name="Martin F."/>
            <person name="Kauserud H."/>
        </authorList>
    </citation>
    <scope>NUCLEOTIDE SEQUENCE</scope>
    <source>
        <strain evidence="1">CBHHK188m</strain>
    </source>
</reference>
<evidence type="ECO:0000313" key="1">
    <source>
        <dbReference type="EMBL" id="KAJ7750700.1"/>
    </source>
</evidence>
<protein>
    <submittedName>
        <fullName evidence="1">Uncharacterized protein</fullName>
    </submittedName>
</protein>
<dbReference type="Proteomes" id="UP001215280">
    <property type="component" value="Unassembled WGS sequence"/>
</dbReference>
<name>A0AAD7N8V7_9AGAR</name>
<organism evidence="1 2">
    <name type="scientific">Mycena maculata</name>
    <dbReference type="NCBI Taxonomy" id="230809"/>
    <lineage>
        <taxon>Eukaryota</taxon>
        <taxon>Fungi</taxon>
        <taxon>Dikarya</taxon>
        <taxon>Basidiomycota</taxon>
        <taxon>Agaricomycotina</taxon>
        <taxon>Agaricomycetes</taxon>
        <taxon>Agaricomycetidae</taxon>
        <taxon>Agaricales</taxon>
        <taxon>Marasmiineae</taxon>
        <taxon>Mycenaceae</taxon>
        <taxon>Mycena</taxon>
    </lineage>
</organism>
<keyword evidence="2" id="KW-1185">Reference proteome</keyword>
<gene>
    <name evidence="1" type="ORF">DFH07DRAFT_961297</name>
</gene>
<comment type="caution">
    <text evidence="1">The sequence shown here is derived from an EMBL/GenBank/DDBJ whole genome shotgun (WGS) entry which is preliminary data.</text>
</comment>